<feature type="compositionally biased region" description="Basic and acidic residues" evidence="1">
    <location>
        <begin position="1"/>
        <end position="11"/>
    </location>
</feature>
<gene>
    <name evidence="2" type="ORF">UY3_04617</name>
</gene>
<sequence>MEPTVVHDDPVTRNGALLAPESSMGTDGNQQQALNESRKVTLLLKLVPEEVLPQEQPQKHILESYLKELLGVPSEEQPAAEPAGETEGREAAPEPGLADCGSHWPQFAVPAIKAKGAAGSSMGRGMCWPLLSTAPIGLERQTADSGSENRLNAAGKETVPARQRISLTGRMPKIADPCCI</sequence>
<reference evidence="3" key="1">
    <citation type="journal article" date="2013" name="Nat. Genet.">
        <title>The draft genomes of soft-shell turtle and green sea turtle yield insights into the development and evolution of the turtle-specific body plan.</title>
        <authorList>
            <person name="Wang Z."/>
            <person name="Pascual-Anaya J."/>
            <person name="Zadissa A."/>
            <person name="Li W."/>
            <person name="Niimura Y."/>
            <person name="Huang Z."/>
            <person name="Li C."/>
            <person name="White S."/>
            <person name="Xiong Z."/>
            <person name="Fang D."/>
            <person name="Wang B."/>
            <person name="Ming Y."/>
            <person name="Chen Y."/>
            <person name="Zheng Y."/>
            <person name="Kuraku S."/>
            <person name="Pignatelli M."/>
            <person name="Herrero J."/>
            <person name="Beal K."/>
            <person name="Nozawa M."/>
            <person name="Li Q."/>
            <person name="Wang J."/>
            <person name="Zhang H."/>
            <person name="Yu L."/>
            <person name="Shigenobu S."/>
            <person name="Wang J."/>
            <person name="Liu J."/>
            <person name="Flicek P."/>
            <person name="Searle S."/>
            <person name="Wang J."/>
            <person name="Kuratani S."/>
            <person name="Yin Y."/>
            <person name="Aken B."/>
            <person name="Zhang G."/>
            <person name="Irie N."/>
        </authorList>
    </citation>
    <scope>NUCLEOTIDE SEQUENCE [LARGE SCALE GENOMIC DNA]</scope>
</reference>
<evidence type="ECO:0000313" key="3">
    <source>
        <dbReference type="Proteomes" id="UP000031443"/>
    </source>
</evidence>
<organism evidence="2 3">
    <name type="scientific">Chelonia mydas</name>
    <name type="common">Green sea-turtle</name>
    <name type="synonym">Chelonia agassizi</name>
    <dbReference type="NCBI Taxonomy" id="8469"/>
    <lineage>
        <taxon>Eukaryota</taxon>
        <taxon>Metazoa</taxon>
        <taxon>Chordata</taxon>
        <taxon>Craniata</taxon>
        <taxon>Vertebrata</taxon>
        <taxon>Euteleostomi</taxon>
        <taxon>Archelosauria</taxon>
        <taxon>Testudinata</taxon>
        <taxon>Testudines</taxon>
        <taxon>Cryptodira</taxon>
        <taxon>Durocryptodira</taxon>
        <taxon>Americhelydia</taxon>
        <taxon>Chelonioidea</taxon>
        <taxon>Cheloniidae</taxon>
        <taxon>Chelonia</taxon>
    </lineage>
</organism>
<protein>
    <submittedName>
        <fullName evidence="2">Uncharacterized protein</fullName>
    </submittedName>
</protein>
<feature type="region of interest" description="Disordered" evidence="1">
    <location>
        <begin position="74"/>
        <end position="96"/>
    </location>
</feature>
<proteinExistence type="predicted"/>
<accession>M7BR47</accession>
<dbReference type="Proteomes" id="UP000031443">
    <property type="component" value="Unassembled WGS sequence"/>
</dbReference>
<evidence type="ECO:0000313" key="2">
    <source>
        <dbReference type="EMBL" id="EMP38185.1"/>
    </source>
</evidence>
<dbReference type="AlphaFoldDB" id="M7BR47"/>
<keyword evidence="3" id="KW-1185">Reference proteome</keyword>
<name>M7BR47_CHEMY</name>
<feature type="region of interest" description="Disordered" evidence="1">
    <location>
        <begin position="1"/>
        <end position="34"/>
    </location>
</feature>
<dbReference type="EMBL" id="KB520471">
    <property type="protein sequence ID" value="EMP38185.1"/>
    <property type="molecule type" value="Genomic_DNA"/>
</dbReference>
<evidence type="ECO:0000256" key="1">
    <source>
        <dbReference type="SAM" id="MobiDB-lite"/>
    </source>
</evidence>
<feature type="compositionally biased region" description="Polar residues" evidence="1">
    <location>
        <begin position="23"/>
        <end position="34"/>
    </location>
</feature>